<evidence type="ECO:0000313" key="2">
    <source>
        <dbReference type="EMBL" id="QDT56379.1"/>
    </source>
</evidence>
<keyword evidence="1" id="KW-0472">Membrane</keyword>
<organism evidence="2 3">
    <name type="scientific">Caulifigura coniformis</name>
    <dbReference type="NCBI Taxonomy" id="2527983"/>
    <lineage>
        <taxon>Bacteria</taxon>
        <taxon>Pseudomonadati</taxon>
        <taxon>Planctomycetota</taxon>
        <taxon>Planctomycetia</taxon>
        <taxon>Planctomycetales</taxon>
        <taxon>Planctomycetaceae</taxon>
        <taxon>Caulifigura</taxon>
    </lineage>
</organism>
<evidence type="ECO:0000256" key="1">
    <source>
        <dbReference type="SAM" id="Phobius"/>
    </source>
</evidence>
<keyword evidence="1" id="KW-0812">Transmembrane</keyword>
<dbReference type="AlphaFoldDB" id="A0A517SJS9"/>
<name>A0A517SJS9_9PLAN</name>
<evidence type="ECO:0000313" key="3">
    <source>
        <dbReference type="Proteomes" id="UP000315700"/>
    </source>
</evidence>
<gene>
    <name evidence="2" type="ORF">Pan44_44330</name>
</gene>
<dbReference type="KEGG" id="ccos:Pan44_44330"/>
<dbReference type="EMBL" id="CP036271">
    <property type="protein sequence ID" value="QDT56379.1"/>
    <property type="molecule type" value="Genomic_DNA"/>
</dbReference>
<sequence length="317" mass="36012">MRSVLPVREGDGYGRTPSARWVHHAPSSKTLLTVRPLLTRFFSQAIACLSPFGLVVVLSAWIAGVATAQDLRVYTTVRNLTDKRANPPVLAESLTLFHAGRVYDYMENVGEVVIFEPLENKFTILGPDYIGTTVTFAEIQQFLSKSRSEAERVLGETQADASSRRLAAALRAQFSPKFKEHARADSIKLVGDSLTYDITTASAPKDAAWEKYLDYADWAARLNFVLHPKSLYPDSRLEVNNALRKVRRLPVTVDLTGRLDERELHLRAEHRYGWELQSIDRQFIDQWNTRRDARDVKWVAIHEYQNLLVSRKTASAR</sequence>
<accession>A0A517SJS9</accession>
<keyword evidence="3" id="KW-1185">Reference proteome</keyword>
<dbReference type="InParanoid" id="A0A517SJS9"/>
<proteinExistence type="predicted"/>
<reference evidence="2 3" key="1">
    <citation type="submission" date="2019-02" db="EMBL/GenBank/DDBJ databases">
        <title>Deep-cultivation of Planctomycetes and their phenomic and genomic characterization uncovers novel biology.</title>
        <authorList>
            <person name="Wiegand S."/>
            <person name="Jogler M."/>
            <person name="Boedeker C."/>
            <person name="Pinto D."/>
            <person name="Vollmers J."/>
            <person name="Rivas-Marin E."/>
            <person name="Kohn T."/>
            <person name="Peeters S.H."/>
            <person name="Heuer A."/>
            <person name="Rast P."/>
            <person name="Oberbeckmann S."/>
            <person name="Bunk B."/>
            <person name="Jeske O."/>
            <person name="Meyerdierks A."/>
            <person name="Storesund J.E."/>
            <person name="Kallscheuer N."/>
            <person name="Luecker S."/>
            <person name="Lage O.M."/>
            <person name="Pohl T."/>
            <person name="Merkel B.J."/>
            <person name="Hornburger P."/>
            <person name="Mueller R.-W."/>
            <person name="Bruemmer F."/>
            <person name="Labrenz M."/>
            <person name="Spormann A.M."/>
            <person name="Op den Camp H."/>
            <person name="Overmann J."/>
            <person name="Amann R."/>
            <person name="Jetten M.S.M."/>
            <person name="Mascher T."/>
            <person name="Medema M.H."/>
            <person name="Devos D.P."/>
            <person name="Kaster A.-K."/>
            <person name="Ovreas L."/>
            <person name="Rohde M."/>
            <person name="Galperin M.Y."/>
            <person name="Jogler C."/>
        </authorList>
    </citation>
    <scope>NUCLEOTIDE SEQUENCE [LARGE SCALE GENOMIC DNA]</scope>
    <source>
        <strain evidence="2 3">Pan44</strain>
    </source>
</reference>
<protein>
    <submittedName>
        <fullName evidence="2">Uncharacterized protein</fullName>
    </submittedName>
</protein>
<keyword evidence="1" id="KW-1133">Transmembrane helix</keyword>
<feature type="transmembrane region" description="Helical" evidence="1">
    <location>
        <begin position="41"/>
        <end position="63"/>
    </location>
</feature>
<dbReference type="Proteomes" id="UP000315700">
    <property type="component" value="Chromosome"/>
</dbReference>